<dbReference type="EMBL" id="KU234533">
    <property type="protein sequence ID" value="AND75592.1"/>
    <property type="molecule type" value="Genomic_DNA"/>
</dbReference>
<evidence type="ECO:0000313" key="1">
    <source>
        <dbReference type="EMBL" id="AND75592.1"/>
    </source>
</evidence>
<sequence>MTTQEFLSKNKTIESELLDLLIKPNTDDSILTRNKQAIADRDLFDIEWEPGQSLNKLATEYLGDSFAWQIIADANGIDPTKEIDIGAGLKVPDQKALENSIKKFIVNSPTGKQLISDAKQSILNLIGVGDSNTEFSKTLKDCIGKVVNFSFDNTQ</sequence>
<reference evidence="2" key="2">
    <citation type="journal article" date="2024" name="Nat. Commun.">
        <title>Structure of the intact tail machine of Anabaena myophage A-1(L).</title>
        <authorList>
            <person name="Yu R.C."/>
            <person name="Yang F."/>
            <person name="Zhang H.Y."/>
            <person name="Hou P."/>
            <person name="Du K."/>
            <person name="Zhu J."/>
            <person name="Cui N."/>
            <person name="Xu X."/>
            <person name="Chen Y."/>
            <person name="Li Q."/>
            <person name="Zhou C.Z."/>
        </authorList>
    </citation>
    <scope>STRUCTURE BY ELECTRON MICROSCOPY (3.44 ANGSTROMS) OF 1-155</scope>
</reference>
<keyword evidence="2" id="KW-0002">3D-structure</keyword>
<proteinExistence type="evidence at protein level"/>
<protein>
    <submittedName>
        <fullName evidence="1">Uncharacterized protein</fullName>
    </submittedName>
</protein>
<name>A0ACD6B8W6_9CAUD</name>
<dbReference type="PDB" id="8KEA">
    <property type="method" value="EM"/>
    <property type="resolution" value="3.44 A"/>
    <property type="chains" value="J/K/L/M/N/O=1-155"/>
</dbReference>
<reference evidence="1" key="1">
    <citation type="journal article" date="2016" name="MBio">
        <title>Viruses Infecting a Freshwater Filamentous Cyanobacterium (Nostoc sp.) Encode a Functional CRISPR Array and a Proteobacterial DNA Polymerase B.</title>
        <authorList>
            <person name="Chenard C."/>
            <person name="Wirth J.F."/>
            <person name="Suttle C.A."/>
        </authorList>
    </citation>
    <scope>NUCLEOTIDE SEQUENCE</scope>
</reference>
<evidence type="ECO:0007829" key="2">
    <source>
        <dbReference type="PDB" id="8KEA"/>
    </source>
</evidence>
<accession>A0A191SAW4</accession>
<organism evidence="1">
    <name type="scientific">Nostoc phage A1</name>
    <dbReference type="NCBI Taxonomy" id="1775256"/>
    <lineage>
        <taxon>Viruses</taxon>
        <taxon>Duplodnaviria</taxon>
        <taxon>Heunggongvirae</taxon>
        <taxon>Uroviricota</taxon>
        <taxon>Caudoviricetes</taxon>
    </lineage>
</organism>
<accession>A0ACD6B8W6</accession>